<organism evidence="5 6">
    <name type="scientific">Penicillium frequentans</name>
    <dbReference type="NCBI Taxonomy" id="3151616"/>
    <lineage>
        <taxon>Eukaryota</taxon>
        <taxon>Fungi</taxon>
        <taxon>Dikarya</taxon>
        <taxon>Ascomycota</taxon>
        <taxon>Pezizomycotina</taxon>
        <taxon>Eurotiomycetes</taxon>
        <taxon>Eurotiomycetidae</taxon>
        <taxon>Eurotiales</taxon>
        <taxon>Aspergillaceae</taxon>
        <taxon>Penicillium</taxon>
    </lineage>
</organism>
<dbReference type="Proteomes" id="UP001220324">
    <property type="component" value="Unassembled WGS sequence"/>
</dbReference>
<dbReference type="GO" id="GO:0005886">
    <property type="term" value="C:plasma membrane"/>
    <property type="evidence" value="ECO:0007669"/>
    <property type="project" value="UniProtKB-SubCell"/>
</dbReference>
<keyword evidence="2" id="KW-1003">Cell membrane</keyword>
<dbReference type="InterPro" id="IPR000757">
    <property type="entry name" value="Beta-glucanase-like"/>
</dbReference>
<evidence type="ECO:0000256" key="3">
    <source>
        <dbReference type="SAM" id="SignalP"/>
    </source>
</evidence>
<evidence type="ECO:0000259" key="4">
    <source>
        <dbReference type="PROSITE" id="PS51762"/>
    </source>
</evidence>
<comment type="subcellular location">
    <subcellularLocation>
        <location evidence="1">Cell membrane</location>
        <topology evidence="1">Lipid-anchor</topology>
        <topology evidence="1">GPI-anchor</topology>
    </subcellularLocation>
</comment>
<dbReference type="PROSITE" id="PS51762">
    <property type="entry name" value="GH16_2"/>
    <property type="match status" value="1"/>
</dbReference>
<dbReference type="GO" id="GO:0005975">
    <property type="term" value="P:carbohydrate metabolic process"/>
    <property type="evidence" value="ECO:0007669"/>
    <property type="project" value="InterPro"/>
</dbReference>
<proteinExistence type="predicted"/>
<dbReference type="Pfam" id="PF00722">
    <property type="entry name" value="Glyco_hydro_16"/>
    <property type="match status" value="1"/>
</dbReference>
<evidence type="ECO:0000256" key="2">
    <source>
        <dbReference type="ARBA" id="ARBA00022475"/>
    </source>
</evidence>
<dbReference type="InterPro" id="IPR013320">
    <property type="entry name" value="ConA-like_dom_sf"/>
</dbReference>
<feature type="signal peptide" evidence="3">
    <location>
        <begin position="1"/>
        <end position="17"/>
    </location>
</feature>
<keyword evidence="3" id="KW-0732">Signal</keyword>
<dbReference type="EMBL" id="JAQIZZ010000008">
    <property type="protein sequence ID" value="KAJ5523795.1"/>
    <property type="molecule type" value="Genomic_DNA"/>
</dbReference>
<reference evidence="5 6" key="1">
    <citation type="journal article" date="2023" name="IMA Fungus">
        <title>Comparative genomic study of the Penicillium genus elucidates a diverse pangenome and 15 lateral gene transfer events.</title>
        <authorList>
            <person name="Petersen C."/>
            <person name="Sorensen T."/>
            <person name="Nielsen M.R."/>
            <person name="Sondergaard T.E."/>
            <person name="Sorensen J.L."/>
            <person name="Fitzpatrick D.A."/>
            <person name="Frisvad J.C."/>
            <person name="Nielsen K.L."/>
        </authorList>
    </citation>
    <scope>NUCLEOTIDE SEQUENCE [LARGE SCALE GENOMIC DNA]</scope>
    <source>
        <strain evidence="5 6">IBT 35679</strain>
    </source>
</reference>
<sequence length="247" mass="26785">MYSASIFLALLPHLAHALPGTKINKRSDILIPTTCFDSNTTLNEYFNYNYPWGDTHNGAAIMSSANAVISTPGTLTLNATYTGGSDYAYDSGTVWAKQAFTVEESGGLDFSADFLAPVVTGTWPAFWLDGVNSWPPEVDIAEWKGTGDISFNTFNTSSVVTADDVYYPDPTEFHTVKAEFRDENGSDVSIKFYLDGTLITEQYASGLTGQPLYLIIDLQMEGSSGSPGPTGTTLYEIKNLEVVSQNS</sequence>
<keyword evidence="2" id="KW-0472">Membrane</keyword>
<name>A0AAD6CI37_9EURO</name>
<evidence type="ECO:0000313" key="6">
    <source>
        <dbReference type="Proteomes" id="UP001220324"/>
    </source>
</evidence>
<dbReference type="GO" id="GO:0004553">
    <property type="term" value="F:hydrolase activity, hydrolyzing O-glycosyl compounds"/>
    <property type="evidence" value="ECO:0007669"/>
    <property type="project" value="InterPro"/>
</dbReference>
<keyword evidence="6" id="KW-1185">Reference proteome</keyword>
<gene>
    <name evidence="5" type="ORF">N7494_010445</name>
</gene>
<dbReference type="Gene3D" id="2.60.120.200">
    <property type="match status" value="1"/>
</dbReference>
<feature type="domain" description="GH16" evidence="4">
    <location>
        <begin position="34"/>
        <end position="245"/>
    </location>
</feature>
<evidence type="ECO:0000313" key="5">
    <source>
        <dbReference type="EMBL" id="KAJ5523795.1"/>
    </source>
</evidence>
<feature type="chain" id="PRO_5042257432" description="GH16 domain-containing protein" evidence="3">
    <location>
        <begin position="18"/>
        <end position="247"/>
    </location>
</feature>
<evidence type="ECO:0000256" key="1">
    <source>
        <dbReference type="ARBA" id="ARBA00004609"/>
    </source>
</evidence>
<accession>A0AAD6CI37</accession>
<comment type="caution">
    <text evidence="5">The sequence shown here is derived from an EMBL/GenBank/DDBJ whole genome shotgun (WGS) entry which is preliminary data.</text>
</comment>
<protein>
    <recommendedName>
        <fullName evidence="4">GH16 domain-containing protein</fullName>
    </recommendedName>
</protein>
<dbReference type="SUPFAM" id="SSF49899">
    <property type="entry name" value="Concanavalin A-like lectins/glucanases"/>
    <property type="match status" value="1"/>
</dbReference>
<dbReference type="AlphaFoldDB" id="A0AAD6CI37"/>